<feature type="compositionally biased region" description="Polar residues" evidence="1">
    <location>
        <begin position="67"/>
        <end position="81"/>
    </location>
</feature>
<proteinExistence type="predicted"/>
<organism evidence="3">
    <name type="scientific">Leptospirillum sp. Group II '5-way CG'</name>
    <dbReference type="NCBI Taxonomy" id="419541"/>
    <lineage>
        <taxon>Bacteria</taxon>
        <taxon>Pseudomonadati</taxon>
        <taxon>Nitrospirota</taxon>
        <taxon>Nitrospiria</taxon>
        <taxon>Nitrospirales</taxon>
        <taxon>Nitrospiraceae</taxon>
        <taxon>Leptospirillum</taxon>
    </lineage>
</organism>
<dbReference type="EMBL" id="DS995259">
    <property type="protein sequence ID" value="EDZ40028.1"/>
    <property type="molecule type" value="Genomic_DNA"/>
</dbReference>
<evidence type="ECO:0000256" key="1">
    <source>
        <dbReference type="SAM" id="MobiDB-lite"/>
    </source>
</evidence>
<evidence type="ECO:0008006" key="4">
    <source>
        <dbReference type="Google" id="ProtNLM"/>
    </source>
</evidence>
<keyword evidence="2" id="KW-0732">Signal</keyword>
<reference evidence="3" key="1">
    <citation type="journal article" date="2004" name="Nature">
        <title>Community structure and metabolism through reconstruction of microbial genomes from the environment.</title>
        <authorList>
            <person name="Tyson G.W."/>
            <person name="Chapman J."/>
            <person name="Hugenholtz P."/>
            <person name="Allen E.E."/>
            <person name="Ram R.J."/>
            <person name="Richardson P.M."/>
            <person name="Solovyev V.V."/>
            <person name="Rubin E.M."/>
            <person name="Rokhsar D.S."/>
            <person name="Banfield J.F."/>
        </authorList>
    </citation>
    <scope>NUCLEOTIDE SEQUENCE [LARGE SCALE GENOMIC DNA]</scope>
</reference>
<reference evidence="3" key="2">
    <citation type="journal article" date="2008" name="PLoS Biol.">
        <title>Population genomic analysis of strain variation in Leptospirillum group II bacteria involved in acid mine drainage formation.</title>
        <authorList>
            <person name="Simmons S.L."/>
            <person name="Dibartolo G."/>
            <person name="Denef V.J."/>
            <person name="Goltsman D.S."/>
            <person name="Thelen M.P."/>
            <person name="Banfield J.F."/>
        </authorList>
    </citation>
    <scope>NUCLEOTIDE SEQUENCE [LARGE SCALE GENOMIC DNA]</scope>
</reference>
<dbReference type="InterPro" id="IPR036116">
    <property type="entry name" value="FN3_sf"/>
</dbReference>
<protein>
    <recommendedName>
        <fullName evidence="4">Fibronectin type-III domain-containing protein</fullName>
    </recommendedName>
</protein>
<feature type="signal peptide" evidence="2">
    <location>
        <begin position="1"/>
        <end position="33"/>
    </location>
</feature>
<evidence type="ECO:0000256" key="2">
    <source>
        <dbReference type="SAM" id="SignalP"/>
    </source>
</evidence>
<gene>
    <name evidence="3" type="ORF">CGL2_11111049</name>
</gene>
<feature type="region of interest" description="Disordered" evidence="1">
    <location>
        <begin position="57"/>
        <end position="88"/>
    </location>
</feature>
<accession>B6AKE2</accession>
<feature type="chain" id="PRO_5002840240" description="Fibronectin type-III domain-containing protein" evidence="2">
    <location>
        <begin position="34"/>
        <end position="181"/>
    </location>
</feature>
<dbReference type="AlphaFoldDB" id="B6AKE2"/>
<name>B6AKE2_9BACT</name>
<evidence type="ECO:0000313" key="3">
    <source>
        <dbReference type="EMBL" id="EDZ40028.1"/>
    </source>
</evidence>
<dbReference type="SUPFAM" id="SSF49265">
    <property type="entry name" value="Fibronectin type III"/>
    <property type="match status" value="1"/>
</dbReference>
<sequence length="181" mass="19794">MSIMGYHKYRIKLDKIKKAFVHFIASSFFLVSAGCSSSVWNNPHGLLGGLFSGSSGGTSGNRPVPQSDASYQNASKTQSSAPPDRSGNGFSSISPPRFIHIVPFEEGDGFYLQWTRVTGATDYLLYSEGILVADIPRNVYQIHGLLPCRAYKFSIWSSNGSVLSKKPLTVHARTLGCLRTR</sequence>